<dbReference type="RefSeq" id="XP_071912437.1">
    <property type="nucleotide sequence ID" value="XM_072056336.1"/>
</dbReference>
<dbReference type="PANTHER" id="PTHR48065">
    <property type="entry name" value="OS10G0469600 PROTEIN"/>
    <property type="match status" value="1"/>
</dbReference>
<protein>
    <submittedName>
        <fullName evidence="2">Leucine-rich repeat receptor protein kinase HPCA1-like</fullName>
    </submittedName>
</protein>
<dbReference type="InterPro" id="IPR001611">
    <property type="entry name" value="Leu-rich_rpt"/>
</dbReference>
<evidence type="ECO:0000313" key="1">
    <source>
        <dbReference type="Proteomes" id="UP001652660"/>
    </source>
</evidence>
<dbReference type="Pfam" id="PF00560">
    <property type="entry name" value="LRR_1"/>
    <property type="match status" value="3"/>
</dbReference>
<proteinExistence type="predicted"/>
<organism evidence="1 2">
    <name type="scientific">Coffea arabica</name>
    <name type="common">Arabian coffee</name>
    <dbReference type="NCBI Taxonomy" id="13443"/>
    <lineage>
        <taxon>Eukaryota</taxon>
        <taxon>Viridiplantae</taxon>
        <taxon>Streptophyta</taxon>
        <taxon>Embryophyta</taxon>
        <taxon>Tracheophyta</taxon>
        <taxon>Spermatophyta</taxon>
        <taxon>Magnoliopsida</taxon>
        <taxon>eudicotyledons</taxon>
        <taxon>Gunneridae</taxon>
        <taxon>Pentapetalae</taxon>
        <taxon>asterids</taxon>
        <taxon>lamiids</taxon>
        <taxon>Gentianales</taxon>
        <taxon>Rubiaceae</taxon>
        <taxon>Ixoroideae</taxon>
        <taxon>Gardenieae complex</taxon>
        <taxon>Bertiereae - Coffeeae clade</taxon>
        <taxon>Coffeeae</taxon>
        <taxon>Coffea</taxon>
    </lineage>
</organism>
<name>A0ABM4UYT6_COFAR</name>
<gene>
    <name evidence="2" type="primary">LOC113696901</name>
</gene>
<reference evidence="2" key="1">
    <citation type="submission" date="2025-08" db="UniProtKB">
        <authorList>
            <consortium name="RefSeq"/>
        </authorList>
    </citation>
    <scope>IDENTIFICATION</scope>
    <source>
        <tissue evidence="2">Leaves</tissue>
    </source>
</reference>
<dbReference type="Proteomes" id="UP001652660">
    <property type="component" value="Chromosome 6e"/>
</dbReference>
<evidence type="ECO:0000313" key="2">
    <source>
        <dbReference type="RefSeq" id="XP_071912437.1"/>
    </source>
</evidence>
<dbReference type="GeneID" id="113696901"/>
<dbReference type="InterPro" id="IPR032675">
    <property type="entry name" value="LRR_dom_sf"/>
</dbReference>
<accession>A0ABM4UYT6</accession>
<sequence>MGMILVEQSGMELPAAARGKLSSKGLVGELSADIGELTELTSLDLSFNQGLCGSLTPHIGDLQKLETLILQGCSFTGTLPPELGNLGQLSFLSLRGNNFTGEIPFTLGNITKLQWLDLADNQLTGSIPVSTSTSPGLDHLKNAKQLIFSKNQLSGPIPPELFSSDMVLTQVRLDGNSLVGNIPSNVNELKNLMLLELQNNMLSGPLPNLAGLNNLFRLDLSNNSFQKSEAPAWLSALPSLNILIIDNGPFYGLVPTDIFNLPRIVVVSLRSNAFSGTLHLSSNINRGLQLVRLENNGISSITVDSTFKQTFSLSGNPVCSSAQANVTTFCQAPSTEP</sequence>
<dbReference type="Gene3D" id="3.80.10.10">
    <property type="entry name" value="Ribonuclease Inhibitor"/>
    <property type="match status" value="3"/>
</dbReference>
<dbReference type="SUPFAM" id="SSF52058">
    <property type="entry name" value="L domain-like"/>
    <property type="match status" value="1"/>
</dbReference>
<keyword evidence="1" id="KW-1185">Reference proteome</keyword>